<dbReference type="InterPro" id="IPR003663">
    <property type="entry name" value="Sugar/inositol_transpt"/>
</dbReference>
<dbReference type="Proteomes" id="UP000076532">
    <property type="component" value="Unassembled WGS sequence"/>
</dbReference>
<dbReference type="InterPro" id="IPR005829">
    <property type="entry name" value="Sugar_transporter_CS"/>
</dbReference>
<comment type="catalytic activity">
    <reaction evidence="7">
        <text>myo-inositol(out) + H(+)(out) = myo-inositol(in) + H(+)(in)</text>
        <dbReference type="Rhea" id="RHEA:60364"/>
        <dbReference type="ChEBI" id="CHEBI:15378"/>
        <dbReference type="ChEBI" id="CHEBI:17268"/>
    </reaction>
</comment>
<evidence type="ECO:0000313" key="11">
    <source>
        <dbReference type="EMBL" id="KZP25299.1"/>
    </source>
</evidence>
<feature type="transmembrane region" description="Helical" evidence="9">
    <location>
        <begin position="185"/>
        <end position="204"/>
    </location>
</feature>
<feature type="transmembrane region" description="Helical" evidence="9">
    <location>
        <begin position="523"/>
        <end position="544"/>
    </location>
</feature>
<dbReference type="OrthoDB" id="8120565at2759"/>
<feature type="transmembrane region" description="Helical" evidence="9">
    <location>
        <begin position="398"/>
        <end position="416"/>
    </location>
</feature>
<keyword evidence="12" id="KW-1185">Reference proteome</keyword>
<dbReference type="Pfam" id="PF00083">
    <property type="entry name" value="Sugar_tr"/>
    <property type="match status" value="1"/>
</dbReference>
<feature type="transmembrane region" description="Helical" evidence="9">
    <location>
        <begin position="493"/>
        <end position="517"/>
    </location>
</feature>
<evidence type="ECO:0000256" key="1">
    <source>
        <dbReference type="ARBA" id="ARBA00004141"/>
    </source>
</evidence>
<feature type="transmembrane region" description="Helical" evidence="9">
    <location>
        <begin position="255"/>
        <end position="274"/>
    </location>
</feature>
<reference evidence="11 12" key="1">
    <citation type="journal article" date="2016" name="Mol. Biol. Evol.">
        <title>Comparative Genomics of Early-Diverging Mushroom-Forming Fungi Provides Insights into the Origins of Lignocellulose Decay Capabilities.</title>
        <authorList>
            <person name="Nagy L.G."/>
            <person name="Riley R."/>
            <person name="Tritt A."/>
            <person name="Adam C."/>
            <person name="Daum C."/>
            <person name="Floudas D."/>
            <person name="Sun H."/>
            <person name="Yadav J.S."/>
            <person name="Pangilinan J."/>
            <person name="Larsson K.H."/>
            <person name="Matsuura K."/>
            <person name="Barry K."/>
            <person name="Labutti K."/>
            <person name="Kuo R."/>
            <person name="Ohm R.A."/>
            <person name="Bhattacharya S.S."/>
            <person name="Shirouzu T."/>
            <person name="Yoshinaga Y."/>
            <person name="Martin F.M."/>
            <person name="Grigoriev I.V."/>
            <person name="Hibbett D.S."/>
        </authorList>
    </citation>
    <scope>NUCLEOTIDE SEQUENCE [LARGE SCALE GENOMIC DNA]</scope>
    <source>
        <strain evidence="11 12">CBS 109695</strain>
    </source>
</reference>
<sequence>MSGEETASVVSAYKTPGGGVKTRRESAAFGGASLDRPQPSKSGVKGLLENTFVLGVTCFATLGGFLFGYDQGVVGNILVLESFGAAFPNIYMNASLKGWFVSTLLLAAWFGSLVNGPICDKIGRKRNIMCNVVVFLLGSGLQTGAMSPAYLFAGRAIAGLAIGALTHVVPMYLAEISSPNVRGSLVSLQQLSITLGILTSYWIGYGTSHIGGTRCAPGVPYSGPLLNGKTTFDPYNDVPAGGCTGQTDASWRIPVGLQMLPALCLGIGMMWMPFSPRWLMEQGRESEALATLSRLRRKPEADLSVRFEYLEIKAEVMFTNETQAIHEAATQSSGYWTRLARNYLALVQTWPKFKRLAVGCLVMFYQQFMGCNAIIYYAPTIFAQLGLDPTTTSLLATGVYGIVNTVSTLPAVVLLDKVGRRPLLMAGAAGCCGSLIIVGSLIAAFGSDWPAHPIAGHVAIAFVYIYDVNFSYSWAPIGWVLPSEIFPLALRSTGISITTSCTWMSNFIIGLVSPIMLEKLAHGGTYFFFAGFSVLAFITTVVFIPETKGRTLEEMDAAFGDSSTDEEKQRMADICRELGLPKQVLTS</sequence>
<keyword evidence="4 9" id="KW-0812">Transmembrane</keyword>
<evidence type="ECO:0000256" key="7">
    <source>
        <dbReference type="ARBA" id="ARBA00049119"/>
    </source>
</evidence>
<dbReference type="PANTHER" id="PTHR48022">
    <property type="entry name" value="PLASTIDIC GLUCOSE TRANSPORTER 4"/>
    <property type="match status" value="1"/>
</dbReference>
<dbReference type="PROSITE" id="PS00217">
    <property type="entry name" value="SUGAR_TRANSPORT_2"/>
    <property type="match status" value="1"/>
</dbReference>
<evidence type="ECO:0000256" key="4">
    <source>
        <dbReference type="ARBA" id="ARBA00022692"/>
    </source>
</evidence>
<dbReference type="Gene3D" id="1.20.1250.20">
    <property type="entry name" value="MFS general substrate transporter like domains"/>
    <property type="match status" value="2"/>
</dbReference>
<proteinExistence type="inferred from homology"/>
<comment type="similarity">
    <text evidence="2 8">Belongs to the major facilitator superfamily. Sugar transporter (TC 2.A.1.1) family.</text>
</comment>
<feature type="transmembrane region" description="Helical" evidence="9">
    <location>
        <begin position="51"/>
        <end position="69"/>
    </location>
</feature>
<evidence type="ECO:0000259" key="10">
    <source>
        <dbReference type="PROSITE" id="PS50850"/>
    </source>
</evidence>
<feature type="transmembrane region" description="Helical" evidence="9">
    <location>
        <begin position="128"/>
        <end position="146"/>
    </location>
</feature>
<keyword evidence="6 9" id="KW-0472">Membrane</keyword>
<evidence type="ECO:0000313" key="12">
    <source>
        <dbReference type="Proteomes" id="UP000076532"/>
    </source>
</evidence>
<evidence type="ECO:0000256" key="2">
    <source>
        <dbReference type="ARBA" id="ARBA00010992"/>
    </source>
</evidence>
<name>A0A166NRB6_9AGAM</name>
<accession>A0A166NRB6</accession>
<dbReference type="EMBL" id="KV417521">
    <property type="protein sequence ID" value="KZP25299.1"/>
    <property type="molecule type" value="Genomic_DNA"/>
</dbReference>
<evidence type="ECO:0000256" key="8">
    <source>
        <dbReference type="RuleBase" id="RU003346"/>
    </source>
</evidence>
<dbReference type="InterPro" id="IPR020846">
    <property type="entry name" value="MFS_dom"/>
</dbReference>
<dbReference type="InterPro" id="IPR050360">
    <property type="entry name" value="MFS_Sugar_Transporters"/>
</dbReference>
<dbReference type="PRINTS" id="PR00171">
    <property type="entry name" value="SUGRTRNSPORT"/>
</dbReference>
<feature type="transmembrane region" description="Helical" evidence="9">
    <location>
        <begin position="98"/>
        <end position="116"/>
    </location>
</feature>
<gene>
    <name evidence="11" type="ORF">FIBSPDRAFT_1041456</name>
</gene>
<keyword evidence="3 8" id="KW-0813">Transport</keyword>
<dbReference type="STRING" id="436010.A0A166NRB6"/>
<feature type="transmembrane region" description="Helical" evidence="9">
    <location>
        <begin position="423"/>
        <end position="446"/>
    </location>
</feature>
<dbReference type="NCBIfam" id="TIGR00879">
    <property type="entry name" value="SP"/>
    <property type="match status" value="1"/>
</dbReference>
<organism evidence="11 12">
    <name type="scientific">Athelia psychrophila</name>
    <dbReference type="NCBI Taxonomy" id="1759441"/>
    <lineage>
        <taxon>Eukaryota</taxon>
        <taxon>Fungi</taxon>
        <taxon>Dikarya</taxon>
        <taxon>Basidiomycota</taxon>
        <taxon>Agaricomycotina</taxon>
        <taxon>Agaricomycetes</taxon>
        <taxon>Agaricomycetidae</taxon>
        <taxon>Atheliales</taxon>
        <taxon>Atheliaceae</taxon>
        <taxon>Athelia</taxon>
    </lineage>
</organism>
<protein>
    <submittedName>
        <fullName evidence="11">D-xylose-proton symporter</fullName>
    </submittedName>
</protein>
<dbReference type="InterPro" id="IPR036259">
    <property type="entry name" value="MFS_trans_sf"/>
</dbReference>
<dbReference type="AlphaFoldDB" id="A0A166NRB6"/>
<dbReference type="PROSITE" id="PS50850">
    <property type="entry name" value="MFS"/>
    <property type="match status" value="1"/>
</dbReference>
<evidence type="ECO:0000256" key="9">
    <source>
        <dbReference type="SAM" id="Phobius"/>
    </source>
</evidence>
<dbReference type="InterPro" id="IPR005828">
    <property type="entry name" value="MFS_sugar_transport-like"/>
</dbReference>
<keyword evidence="5 9" id="KW-1133">Transmembrane helix</keyword>
<feature type="domain" description="Major facilitator superfamily (MFS) profile" evidence="10">
    <location>
        <begin position="56"/>
        <end position="548"/>
    </location>
</feature>
<feature type="transmembrane region" description="Helical" evidence="9">
    <location>
        <begin position="458"/>
        <end position="481"/>
    </location>
</feature>
<evidence type="ECO:0000256" key="5">
    <source>
        <dbReference type="ARBA" id="ARBA00022989"/>
    </source>
</evidence>
<evidence type="ECO:0000256" key="3">
    <source>
        <dbReference type="ARBA" id="ARBA00022448"/>
    </source>
</evidence>
<dbReference type="PANTHER" id="PTHR48022:SF48">
    <property type="entry name" value="SUGAR TRANSPORTER, PUTATIVE (AFU_ORTHOLOGUE AFUA_3G06730)-RELATED"/>
    <property type="match status" value="1"/>
</dbReference>
<dbReference type="SUPFAM" id="SSF103473">
    <property type="entry name" value="MFS general substrate transporter"/>
    <property type="match status" value="1"/>
</dbReference>
<feature type="transmembrane region" description="Helical" evidence="9">
    <location>
        <begin position="152"/>
        <end position="173"/>
    </location>
</feature>
<evidence type="ECO:0000256" key="6">
    <source>
        <dbReference type="ARBA" id="ARBA00023136"/>
    </source>
</evidence>
<dbReference type="GO" id="GO:0005351">
    <property type="term" value="F:carbohydrate:proton symporter activity"/>
    <property type="evidence" value="ECO:0007669"/>
    <property type="project" value="TreeGrafter"/>
</dbReference>
<dbReference type="PROSITE" id="PS00216">
    <property type="entry name" value="SUGAR_TRANSPORT_1"/>
    <property type="match status" value="1"/>
</dbReference>
<comment type="subcellular location">
    <subcellularLocation>
        <location evidence="1">Membrane</location>
        <topology evidence="1">Multi-pass membrane protein</topology>
    </subcellularLocation>
</comment>
<feature type="transmembrane region" description="Helical" evidence="9">
    <location>
        <begin position="356"/>
        <end position="378"/>
    </location>
</feature>
<dbReference type="GO" id="GO:0016020">
    <property type="term" value="C:membrane"/>
    <property type="evidence" value="ECO:0007669"/>
    <property type="project" value="UniProtKB-SubCell"/>
</dbReference>